<dbReference type="InterPro" id="IPR008984">
    <property type="entry name" value="SMAD_FHA_dom_sf"/>
</dbReference>
<keyword evidence="7" id="KW-1185">Reference proteome</keyword>
<dbReference type="OrthoDB" id="10264376at2759"/>
<evidence type="ECO:0000313" key="6">
    <source>
        <dbReference type="EMBL" id="VEU38625.1"/>
    </source>
</evidence>
<feature type="compositionally biased region" description="Polar residues" evidence="4">
    <location>
        <begin position="160"/>
        <end position="169"/>
    </location>
</feature>
<dbReference type="EMBL" id="CAACVS010000178">
    <property type="protein sequence ID" value="VEU38625.1"/>
    <property type="molecule type" value="Genomic_DNA"/>
</dbReference>
<accession>A0A448Z991</accession>
<dbReference type="PANTHER" id="PTHR16017">
    <property type="entry name" value="GASTRULATION DEFECTIVE PROTEIN 1-RELATED"/>
    <property type="match status" value="1"/>
</dbReference>
<dbReference type="Gene3D" id="2.130.10.10">
    <property type="entry name" value="YVTN repeat-like/Quinoprotein amine dehydrogenase"/>
    <property type="match status" value="2"/>
</dbReference>
<dbReference type="InterPro" id="IPR015943">
    <property type="entry name" value="WD40/YVTN_repeat-like_dom_sf"/>
</dbReference>
<feature type="region of interest" description="Disordered" evidence="4">
    <location>
        <begin position="248"/>
        <end position="271"/>
    </location>
</feature>
<name>A0A448Z991_9STRA</name>
<dbReference type="PROSITE" id="PS50294">
    <property type="entry name" value="WD_REPEATS_REGION"/>
    <property type="match status" value="1"/>
</dbReference>
<dbReference type="InterPro" id="IPR036322">
    <property type="entry name" value="WD40_repeat_dom_sf"/>
</dbReference>
<dbReference type="SMART" id="SM00320">
    <property type="entry name" value="WD40"/>
    <property type="match status" value="4"/>
</dbReference>
<feature type="region of interest" description="Disordered" evidence="4">
    <location>
        <begin position="716"/>
        <end position="743"/>
    </location>
</feature>
<gene>
    <name evidence="6" type="ORF">PSNMU_V1.4_AUG-EV-PASAV3_0054480</name>
</gene>
<evidence type="ECO:0000256" key="1">
    <source>
        <dbReference type="ARBA" id="ARBA00022574"/>
    </source>
</evidence>
<dbReference type="PANTHER" id="PTHR16017:SF0">
    <property type="entry name" value="WD REPEAT-CONTAINING PROTEIN 70"/>
    <property type="match status" value="1"/>
</dbReference>
<dbReference type="AlphaFoldDB" id="A0A448Z991"/>
<keyword evidence="1 3" id="KW-0853">WD repeat</keyword>
<protein>
    <recommendedName>
        <fullName evidence="5">FHA domain-containing protein</fullName>
    </recommendedName>
</protein>
<dbReference type="Proteomes" id="UP000291116">
    <property type="component" value="Unassembled WGS sequence"/>
</dbReference>
<dbReference type="InterPro" id="IPR001680">
    <property type="entry name" value="WD40_rpt"/>
</dbReference>
<organism evidence="6 7">
    <name type="scientific">Pseudo-nitzschia multistriata</name>
    <dbReference type="NCBI Taxonomy" id="183589"/>
    <lineage>
        <taxon>Eukaryota</taxon>
        <taxon>Sar</taxon>
        <taxon>Stramenopiles</taxon>
        <taxon>Ochrophyta</taxon>
        <taxon>Bacillariophyta</taxon>
        <taxon>Bacillariophyceae</taxon>
        <taxon>Bacillariophycidae</taxon>
        <taxon>Bacillariales</taxon>
        <taxon>Bacillariaceae</taxon>
        <taxon>Pseudo-nitzschia</taxon>
    </lineage>
</organism>
<keyword evidence="2" id="KW-0677">Repeat</keyword>
<feature type="compositionally biased region" description="Polar residues" evidence="4">
    <location>
        <begin position="183"/>
        <end position="197"/>
    </location>
</feature>
<dbReference type="InterPro" id="IPR051858">
    <property type="entry name" value="WD_repeat_GAD-1"/>
</dbReference>
<feature type="repeat" description="WD" evidence="3">
    <location>
        <begin position="402"/>
        <end position="444"/>
    </location>
</feature>
<feature type="compositionally biased region" description="Basic and acidic residues" evidence="4">
    <location>
        <begin position="732"/>
        <end position="743"/>
    </location>
</feature>
<evidence type="ECO:0000256" key="3">
    <source>
        <dbReference type="PROSITE-ProRule" id="PRU00221"/>
    </source>
</evidence>
<dbReference type="Pfam" id="PF00498">
    <property type="entry name" value="FHA"/>
    <property type="match status" value="1"/>
</dbReference>
<evidence type="ECO:0000313" key="7">
    <source>
        <dbReference type="Proteomes" id="UP000291116"/>
    </source>
</evidence>
<feature type="region of interest" description="Disordered" evidence="4">
    <location>
        <begin position="148"/>
        <end position="221"/>
    </location>
</feature>
<feature type="compositionally biased region" description="Polar residues" evidence="4">
    <location>
        <begin position="248"/>
        <end position="259"/>
    </location>
</feature>
<dbReference type="SUPFAM" id="SSF49879">
    <property type="entry name" value="SMAD/FHA domain"/>
    <property type="match status" value="1"/>
</dbReference>
<dbReference type="SUPFAM" id="SSF50978">
    <property type="entry name" value="WD40 repeat-like"/>
    <property type="match status" value="1"/>
</dbReference>
<evidence type="ECO:0000259" key="5">
    <source>
        <dbReference type="PROSITE" id="PS50006"/>
    </source>
</evidence>
<feature type="domain" description="FHA" evidence="5">
    <location>
        <begin position="64"/>
        <end position="114"/>
    </location>
</feature>
<evidence type="ECO:0000256" key="4">
    <source>
        <dbReference type="SAM" id="MobiDB-lite"/>
    </source>
</evidence>
<dbReference type="GO" id="GO:0035861">
    <property type="term" value="C:site of double-strand break"/>
    <property type="evidence" value="ECO:0007669"/>
    <property type="project" value="TreeGrafter"/>
</dbReference>
<dbReference type="PROSITE" id="PS50006">
    <property type="entry name" value="FHA_DOMAIN"/>
    <property type="match status" value="1"/>
</dbReference>
<proteinExistence type="predicted"/>
<dbReference type="PROSITE" id="PS50082">
    <property type="entry name" value="WD_REPEATS_2"/>
    <property type="match status" value="1"/>
</dbReference>
<evidence type="ECO:0000256" key="2">
    <source>
        <dbReference type="ARBA" id="ARBA00022737"/>
    </source>
</evidence>
<dbReference type="GO" id="GO:0005634">
    <property type="term" value="C:nucleus"/>
    <property type="evidence" value="ECO:0007669"/>
    <property type="project" value="TreeGrafter"/>
</dbReference>
<dbReference type="Gene3D" id="2.60.200.20">
    <property type="match status" value="1"/>
</dbReference>
<sequence>MSNTVATVPESPSSTALNRFEEIPEEATIFSPAPLPSAVLALPGNANAIEIGKASRVIPDRNALLVGRQVSSCDIRIGHKSLSRRHALLYYHSARLWVLDLKTKAGTFVNEKKIISGTPVELNDGDTIQFGKAKPIFTVRWDKNSALNEVDDQDSGKANAANSSIQEGASKSDEQGGQDPHNNRSSRNTDADNNVSSKGKAITKNGNESGEPPSLEGLTGRERRRAEIAAMMASLDETPTYEKYVPTATSNAGTQQPQQESHRTPSDDNCFGEEQASLERKKTRVLEKHRIPITDCTDMAVLDTSHVSTSAMDPTGARFAIGSMDSSLKLYDFAGYNIIDPVPFQHFIVEDGYPVRSMAYSSDGSSILIGTGSAQPRVFSRDGSELVKFVRGDIYVRDPSKTIGHTAPVTSVGWHPLEASTVFSTSRDGSLRCWNIDKGKLSFGMLNCSDVIGIKHLRTGRMTIPTCLAISPNTLAVGTECGSLQIFKYPFVSKLRPQQSVQVSLPNTEKKTKKDADPIVSLVYSLDATKIAVRTKKEVTLWNAASKLSTSTQPWMKYDNLPLHDDDTGADSSTPTMAFSPNGKILCVATNTKVDGSGKDYRSRLELFLLPKESKPKRDKKYTSPVFSMPISDGKDDAGFVMSLSWHPKLNQLLVTTQKGFQVFFSTEWSKNGILLTSGRRKKRKSVEESLQDLYAARAPPPGTAIRQEEIITPNSLPLFSGDKQRAKSKKQRAEEDHQDSVARHIPQQPSKGVFNTGVNMFTQMIMDDRSSHQKKIAGMDPREALAEYSEGKSFIGKAYEGNVERILTEKTMEQEQEEMNGKAQNKK</sequence>
<dbReference type="Pfam" id="PF00400">
    <property type="entry name" value="WD40"/>
    <property type="match status" value="1"/>
</dbReference>
<dbReference type="SMART" id="SM00240">
    <property type="entry name" value="FHA"/>
    <property type="match status" value="1"/>
</dbReference>
<reference evidence="6 7" key="1">
    <citation type="submission" date="2019-01" db="EMBL/GenBank/DDBJ databases">
        <authorList>
            <person name="Ferrante I. M."/>
        </authorList>
    </citation>
    <scope>NUCLEOTIDE SEQUENCE [LARGE SCALE GENOMIC DNA]</scope>
    <source>
        <strain evidence="6 7">B856</strain>
    </source>
</reference>
<dbReference type="InterPro" id="IPR000253">
    <property type="entry name" value="FHA_dom"/>
</dbReference>
<dbReference type="CDD" id="cd00060">
    <property type="entry name" value="FHA"/>
    <property type="match status" value="1"/>
</dbReference>